<dbReference type="EMBL" id="UYSG01000383">
    <property type="protein sequence ID" value="VDL19295.1"/>
    <property type="molecule type" value="Genomic_DNA"/>
</dbReference>
<name>A0A0R3SBI0_HYMDI</name>
<feature type="compositionally biased region" description="Basic and acidic residues" evidence="1">
    <location>
        <begin position="151"/>
        <end position="167"/>
    </location>
</feature>
<reference evidence="2 4" key="2">
    <citation type="submission" date="2018-11" db="EMBL/GenBank/DDBJ databases">
        <authorList>
            <consortium name="Pathogen Informatics"/>
        </authorList>
    </citation>
    <scope>NUCLEOTIDE SEQUENCE [LARGE SCALE GENOMIC DNA]</scope>
</reference>
<dbReference type="EMBL" id="CABIJS010000499">
    <property type="protein sequence ID" value="VUZ52503.1"/>
    <property type="molecule type" value="Genomic_DNA"/>
</dbReference>
<dbReference type="AlphaFoldDB" id="A0A0R3SBI0"/>
<dbReference type="GO" id="GO:0032502">
    <property type="term" value="P:developmental process"/>
    <property type="evidence" value="ECO:0007669"/>
    <property type="project" value="TreeGrafter"/>
</dbReference>
<accession>A0A0R3SBI0</accession>
<feature type="region of interest" description="Disordered" evidence="1">
    <location>
        <begin position="148"/>
        <end position="178"/>
    </location>
</feature>
<feature type="compositionally biased region" description="Acidic residues" evidence="1">
    <location>
        <begin position="247"/>
        <end position="257"/>
    </location>
</feature>
<sequence length="271" mass="30421">MEGNEAIFLRIKRRHSEPPIECFNTVPTKRRCLINESAGVAHFKYLGTSSTTFETTNIALEDFKDVGASGERKIILSTKHVAHIVNSFQDAVQCEVRISSAQCRGVKRKAEVSEENSAINSPPCKSIRIIDLTVKDPSVVISSSLGNLKVNSEDKPSGASSDDKDQQQMKGLDNDEGNDSGFVYDLYAVTPDTENNINLDPIVYDQDSDEFDRYAFEDDESDSNSESNWRNDYPDEDDPFAPRSSEIDADDEDDSDRSDESYLCDRYCFNY</sequence>
<evidence type="ECO:0000313" key="5">
    <source>
        <dbReference type="Proteomes" id="UP000321570"/>
    </source>
</evidence>
<gene>
    <name evidence="2" type="ORF">HDID_LOCUS1834</name>
    <name evidence="3" type="ORF">WMSIL1_LOCUS10987</name>
</gene>
<dbReference type="InterPro" id="IPR040218">
    <property type="entry name" value="SLC7A6OS"/>
</dbReference>
<feature type="region of interest" description="Disordered" evidence="1">
    <location>
        <begin position="212"/>
        <end position="260"/>
    </location>
</feature>
<dbReference type="WBParaSite" id="HDID_0000183301-mRNA-1">
    <property type="protein sequence ID" value="HDID_0000183301-mRNA-1"/>
    <property type="gene ID" value="HDID_0000183301"/>
</dbReference>
<evidence type="ECO:0000313" key="2">
    <source>
        <dbReference type="EMBL" id="VDL19295.1"/>
    </source>
</evidence>
<evidence type="ECO:0000313" key="3">
    <source>
        <dbReference type="EMBL" id="VUZ52503.1"/>
    </source>
</evidence>
<protein>
    <submittedName>
        <fullName evidence="6">RNA polymerase II nuclear localization protein SLC7A6OS</fullName>
    </submittedName>
</protein>
<reference evidence="3 5" key="3">
    <citation type="submission" date="2019-07" db="EMBL/GenBank/DDBJ databases">
        <authorList>
            <person name="Jastrzebski P J."/>
            <person name="Paukszto L."/>
            <person name="Jastrzebski P J."/>
        </authorList>
    </citation>
    <scope>NUCLEOTIDE SEQUENCE [LARGE SCALE GENOMIC DNA]</scope>
    <source>
        <strain evidence="3 5">WMS-il1</strain>
    </source>
</reference>
<organism evidence="6">
    <name type="scientific">Hymenolepis diminuta</name>
    <name type="common">Rat tapeworm</name>
    <dbReference type="NCBI Taxonomy" id="6216"/>
    <lineage>
        <taxon>Eukaryota</taxon>
        <taxon>Metazoa</taxon>
        <taxon>Spiralia</taxon>
        <taxon>Lophotrochozoa</taxon>
        <taxon>Platyhelminthes</taxon>
        <taxon>Cestoda</taxon>
        <taxon>Eucestoda</taxon>
        <taxon>Cyclophyllidea</taxon>
        <taxon>Hymenolepididae</taxon>
        <taxon>Hymenolepis</taxon>
    </lineage>
</organism>
<dbReference type="OrthoDB" id="6255506at2759"/>
<evidence type="ECO:0000313" key="6">
    <source>
        <dbReference type="WBParaSite" id="HDID_0000183301-mRNA-1"/>
    </source>
</evidence>
<reference evidence="6" key="1">
    <citation type="submission" date="2017-02" db="UniProtKB">
        <authorList>
            <consortium name="WormBaseParasite"/>
        </authorList>
    </citation>
    <scope>IDENTIFICATION</scope>
</reference>
<evidence type="ECO:0000313" key="4">
    <source>
        <dbReference type="Proteomes" id="UP000274504"/>
    </source>
</evidence>
<evidence type="ECO:0000256" key="1">
    <source>
        <dbReference type="SAM" id="MobiDB-lite"/>
    </source>
</evidence>
<keyword evidence="5" id="KW-1185">Reference proteome</keyword>
<dbReference type="STRING" id="6216.A0A0R3SBI0"/>
<dbReference type="Proteomes" id="UP000321570">
    <property type="component" value="Unassembled WGS sequence"/>
</dbReference>
<dbReference type="PANTHER" id="PTHR31196:SF2">
    <property type="entry name" value="RNA POLYMERASE II NUCLEAR LOCALIZATION PROTEIN SLC7A6OS-RELATED"/>
    <property type="match status" value="1"/>
</dbReference>
<dbReference type="Proteomes" id="UP000274504">
    <property type="component" value="Unassembled WGS sequence"/>
</dbReference>
<dbReference type="PANTHER" id="PTHR31196">
    <property type="entry name" value="RNA POLYMERASE II NUCLEAR LOCALIZATION PROTEIN SLC7A6OS-RELATED"/>
    <property type="match status" value="1"/>
</dbReference>
<proteinExistence type="predicted"/>